<evidence type="ECO:0000259" key="9">
    <source>
        <dbReference type="Pfam" id="PF16884"/>
    </source>
</evidence>
<dbReference type="Gene3D" id="3.90.180.10">
    <property type="entry name" value="Medium-chain alcohol dehydrogenases, catalytic domain"/>
    <property type="match status" value="1"/>
</dbReference>
<feature type="domain" description="Oxidoreductase N-terminal" evidence="9">
    <location>
        <begin position="18"/>
        <end position="100"/>
    </location>
</feature>
<evidence type="ECO:0000313" key="10">
    <source>
        <dbReference type="EMBL" id="KAL3874910.1"/>
    </source>
</evidence>
<evidence type="ECO:0000256" key="2">
    <source>
        <dbReference type="ARBA" id="ARBA00011981"/>
    </source>
</evidence>
<dbReference type="FunFam" id="3.40.50.720:FF:000121">
    <property type="entry name" value="Prostaglandin reductase 2"/>
    <property type="match status" value="1"/>
</dbReference>
<dbReference type="GO" id="GO:0047522">
    <property type="term" value="F:15-oxoprostaglandin 13-reductase [NAD(P)+] activity"/>
    <property type="evidence" value="ECO:0007669"/>
    <property type="project" value="UniProtKB-EC"/>
</dbReference>
<evidence type="ECO:0000256" key="3">
    <source>
        <dbReference type="ARBA" id="ARBA00023002"/>
    </source>
</evidence>
<proteinExistence type="inferred from homology"/>
<dbReference type="SUPFAM" id="SSF51735">
    <property type="entry name" value="NAD(P)-binding Rossmann-fold domains"/>
    <property type="match status" value="1"/>
</dbReference>
<organism evidence="10 11">
    <name type="scientific">Sinanodonta woodiana</name>
    <name type="common">Chinese pond mussel</name>
    <name type="synonym">Anodonta woodiana</name>
    <dbReference type="NCBI Taxonomy" id="1069815"/>
    <lineage>
        <taxon>Eukaryota</taxon>
        <taxon>Metazoa</taxon>
        <taxon>Spiralia</taxon>
        <taxon>Lophotrochozoa</taxon>
        <taxon>Mollusca</taxon>
        <taxon>Bivalvia</taxon>
        <taxon>Autobranchia</taxon>
        <taxon>Heteroconchia</taxon>
        <taxon>Palaeoheterodonta</taxon>
        <taxon>Unionida</taxon>
        <taxon>Unionoidea</taxon>
        <taxon>Unionidae</taxon>
        <taxon>Unioninae</taxon>
        <taxon>Sinanodonta</taxon>
    </lineage>
</organism>
<evidence type="ECO:0000256" key="7">
    <source>
        <dbReference type="ARBA" id="ARBA00049070"/>
    </source>
</evidence>
<dbReference type="PANTHER" id="PTHR43205:SF5">
    <property type="entry name" value="PROSTAGLANDIN REDUCTASE 2"/>
    <property type="match status" value="1"/>
</dbReference>
<evidence type="ECO:0000256" key="1">
    <source>
        <dbReference type="ARBA" id="ARBA00010460"/>
    </source>
</evidence>
<evidence type="ECO:0000256" key="5">
    <source>
        <dbReference type="ARBA" id="ARBA00047878"/>
    </source>
</evidence>
<dbReference type="InterPro" id="IPR011032">
    <property type="entry name" value="GroES-like_sf"/>
</dbReference>
<keyword evidence="3" id="KW-0560">Oxidoreductase</keyword>
<dbReference type="AlphaFoldDB" id="A0ABD3WLR0"/>
<dbReference type="Proteomes" id="UP001634394">
    <property type="component" value="Unassembled WGS sequence"/>
</dbReference>
<dbReference type="InterPro" id="IPR045010">
    <property type="entry name" value="MDR_fam"/>
</dbReference>
<dbReference type="InterPro" id="IPR013149">
    <property type="entry name" value="ADH-like_C"/>
</dbReference>
<gene>
    <name evidence="10" type="ORF">ACJMK2_037862</name>
</gene>
<comment type="catalytic activity">
    <reaction evidence="5">
        <text>13,14-dihydro-15-oxo-prostaglandin F1alpha + NADP(+) = 15-oxoprostaglandin F1alpha + NADPH + H(+)</text>
        <dbReference type="Rhea" id="RHEA:50592"/>
        <dbReference type="ChEBI" id="CHEBI:15378"/>
        <dbReference type="ChEBI" id="CHEBI:57783"/>
        <dbReference type="ChEBI" id="CHEBI:58349"/>
        <dbReference type="ChEBI" id="CHEBI:79072"/>
        <dbReference type="ChEBI" id="CHEBI:133411"/>
    </reaction>
    <physiologicalReaction direction="right-to-left" evidence="5">
        <dbReference type="Rhea" id="RHEA:50594"/>
    </physiologicalReaction>
</comment>
<dbReference type="PANTHER" id="PTHR43205">
    <property type="entry name" value="PROSTAGLANDIN REDUCTASE"/>
    <property type="match status" value="1"/>
</dbReference>
<dbReference type="InterPro" id="IPR041694">
    <property type="entry name" value="ADH_N_2"/>
</dbReference>
<evidence type="ECO:0000256" key="4">
    <source>
        <dbReference type="ARBA" id="ARBA00033119"/>
    </source>
</evidence>
<reference evidence="10 11" key="1">
    <citation type="submission" date="2024-11" db="EMBL/GenBank/DDBJ databases">
        <title>Chromosome-level genome assembly of the freshwater bivalve Anodonta woodiana.</title>
        <authorList>
            <person name="Chen X."/>
        </authorList>
    </citation>
    <scope>NUCLEOTIDE SEQUENCE [LARGE SCALE GENOMIC DNA]</scope>
    <source>
        <strain evidence="10">MN2024</strain>
        <tissue evidence="10">Gills</tissue>
    </source>
</reference>
<dbReference type="EC" id="1.3.1.48" evidence="2"/>
<evidence type="ECO:0000259" key="8">
    <source>
        <dbReference type="Pfam" id="PF00107"/>
    </source>
</evidence>
<accession>A0ABD3WLR0</accession>
<comment type="similarity">
    <text evidence="1">Belongs to the NADP-dependent oxidoreductase L4BD family.</text>
</comment>
<feature type="domain" description="Alcohol dehydrogenase-like C-terminal" evidence="8">
    <location>
        <begin position="177"/>
        <end position="267"/>
    </location>
</feature>
<keyword evidence="11" id="KW-1185">Reference proteome</keyword>
<comment type="catalytic activity">
    <reaction evidence="6">
        <text>13,14-dihydro-15-oxo-PGF2alpha + NADP(+) = 15-oxoprostaglandin F2alpha + NADPH + H(+)</text>
        <dbReference type="Rhea" id="RHEA:50588"/>
        <dbReference type="ChEBI" id="CHEBI:15378"/>
        <dbReference type="ChEBI" id="CHEBI:57783"/>
        <dbReference type="ChEBI" id="CHEBI:58349"/>
        <dbReference type="ChEBI" id="CHEBI:133374"/>
        <dbReference type="ChEBI" id="CHEBI:133409"/>
    </reaction>
    <physiologicalReaction direction="right-to-left" evidence="6">
        <dbReference type="Rhea" id="RHEA:50590"/>
    </physiologicalReaction>
</comment>
<sequence length="357" mass="39490">MTEYKNAHIIFINRPGVNSEPVEDNFRYEECPAIKETLEDGEVLIQTLYLSVDPALRCRMNEDTGVHYMQAWQLGETIQGLEGIGRILKSSHPNYIASDLLEIKMNCPWKLFFLCKPDDGLIQLQTLNRAVVGDHPSLALSCLGLTGLTAYLGIKLKGHIKPGANQTLVVSGAAGATGSLAGQIGRLEGCSRVIGLCGSDEKCKLLTDYWGFDHAINYRKENVAQRLKETCPDGIHVYFDNVGGEISDTVIRQMSPDSHVILCGQISVYNTDLPYPPPLSQDIQQILLEKNITRDRFLVLNYLDQFEPGINTLAQWLSEGKLKVKETVADGLQEAGRAFVSMMRGGNIGKQIIHVSD</sequence>
<evidence type="ECO:0000313" key="11">
    <source>
        <dbReference type="Proteomes" id="UP001634394"/>
    </source>
</evidence>
<protein>
    <recommendedName>
        <fullName evidence="4">15-oxoprostaglandin 13-reductase</fullName>
        <ecNumber evidence="2">1.3.1.48</ecNumber>
    </recommendedName>
    <alternativeName>
        <fullName evidence="4">15-oxoprostaglandin 13-reductase</fullName>
    </alternativeName>
</protein>
<name>A0ABD3WLR0_SINWO</name>
<dbReference type="Pfam" id="PF00107">
    <property type="entry name" value="ADH_zinc_N"/>
    <property type="match status" value="1"/>
</dbReference>
<dbReference type="EMBL" id="JBJQND010000006">
    <property type="protein sequence ID" value="KAL3874910.1"/>
    <property type="molecule type" value="Genomic_DNA"/>
</dbReference>
<dbReference type="InterPro" id="IPR036291">
    <property type="entry name" value="NAD(P)-bd_dom_sf"/>
</dbReference>
<dbReference type="Pfam" id="PF16884">
    <property type="entry name" value="ADH_N_2"/>
    <property type="match status" value="1"/>
</dbReference>
<dbReference type="SUPFAM" id="SSF50129">
    <property type="entry name" value="GroES-like"/>
    <property type="match status" value="1"/>
</dbReference>
<evidence type="ECO:0000256" key="6">
    <source>
        <dbReference type="ARBA" id="ARBA00048290"/>
    </source>
</evidence>
<comment type="caution">
    <text evidence="10">The sequence shown here is derived from an EMBL/GenBank/DDBJ whole genome shotgun (WGS) entry which is preliminary data.</text>
</comment>
<comment type="catalytic activity">
    <reaction evidence="7">
        <text>13,14-dihydro-15-oxo-prostaglandin E1 + NADP(+) = 15-oxoprostaglandin E1 + NADPH + H(+)</text>
        <dbReference type="Rhea" id="RHEA:50584"/>
        <dbReference type="ChEBI" id="CHEBI:15378"/>
        <dbReference type="ChEBI" id="CHEBI:57401"/>
        <dbReference type="ChEBI" id="CHEBI:57783"/>
        <dbReference type="ChEBI" id="CHEBI:58349"/>
        <dbReference type="ChEBI" id="CHEBI:133408"/>
    </reaction>
    <physiologicalReaction direction="right-to-left" evidence="7">
        <dbReference type="Rhea" id="RHEA:50586"/>
    </physiologicalReaction>
</comment>
<dbReference type="Gene3D" id="3.40.50.720">
    <property type="entry name" value="NAD(P)-binding Rossmann-like Domain"/>
    <property type="match status" value="1"/>
</dbReference>